<comment type="similarity">
    <text evidence="3">Belongs to the major facilitator superfamily. TCR/Tet family.</text>
</comment>
<feature type="transmembrane region" description="Helical" evidence="10">
    <location>
        <begin position="302"/>
        <end position="321"/>
    </location>
</feature>
<dbReference type="NCBIfam" id="TIGR00710">
    <property type="entry name" value="efflux_Bcr_CflA"/>
    <property type="match status" value="1"/>
</dbReference>
<dbReference type="FunFam" id="1.20.1720.10:FF:000005">
    <property type="entry name" value="Bcr/CflA family efflux transporter"/>
    <property type="match status" value="1"/>
</dbReference>
<evidence type="ECO:0000256" key="9">
    <source>
        <dbReference type="SAM" id="MobiDB-lite"/>
    </source>
</evidence>
<dbReference type="PROSITE" id="PS00216">
    <property type="entry name" value="SUGAR_TRANSPORT_1"/>
    <property type="match status" value="1"/>
</dbReference>
<feature type="transmembrane region" description="Helical" evidence="10">
    <location>
        <begin position="155"/>
        <end position="179"/>
    </location>
</feature>
<feature type="compositionally biased region" description="Low complexity" evidence="9">
    <location>
        <begin position="7"/>
        <end position="18"/>
    </location>
</feature>
<dbReference type="GO" id="GO:1990961">
    <property type="term" value="P:xenobiotic detoxification by transmembrane export across the plasma membrane"/>
    <property type="evidence" value="ECO:0007669"/>
    <property type="project" value="InterPro"/>
</dbReference>
<keyword evidence="4" id="KW-0813">Transport</keyword>
<dbReference type="Proteomes" id="UP000589036">
    <property type="component" value="Unassembled WGS sequence"/>
</dbReference>
<dbReference type="InterPro" id="IPR036259">
    <property type="entry name" value="MFS_trans_sf"/>
</dbReference>
<reference evidence="12 13" key="1">
    <citation type="submission" date="2020-07" db="EMBL/GenBank/DDBJ databases">
        <title>Sequencing the genomes of 1000 actinobacteria strains.</title>
        <authorList>
            <person name="Klenk H.-P."/>
        </authorList>
    </citation>
    <scope>NUCLEOTIDE SEQUENCE [LARGE SCALE GENOMIC DNA]</scope>
    <source>
        <strain evidence="12 13">CXB654</strain>
    </source>
</reference>
<dbReference type="CDD" id="cd17320">
    <property type="entry name" value="MFS_MdfA_MDR_like"/>
    <property type="match status" value="1"/>
</dbReference>
<feature type="region of interest" description="Disordered" evidence="9">
    <location>
        <begin position="1"/>
        <end position="20"/>
    </location>
</feature>
<feature type="transmembrane region" description="Helical" evidence="10">
    <location>
        <begin position="27"/>
        <end position="46"/>
    </location>
</feature>
<feature type="transmembrane region" description="Helical" evidence="10">
    <location>
        <begin position="97"/>
        <end position="116"/>
    </location>
</feature>
<dbReference type="PANTHER" id="PTHR23502">
    <property type="entry name" value="MAJOR FACILITATOR SUPERFAMILY"/>
    <property type="match status" value="1"/>
</dbReference>
<feature type="transmembrane region" description="Helical" evidence="10">
    <location>
        <begin position="122"/>
        <end position="143"/>
    </location>
</feature>
<dbReference type="GO" id="GO:0042910">
    <property type="term" value="F:xenobiotic transmembrane transporter activity"/>
    <property type="evidence" value="ECO:0007669"/>
    <property type="project" value="InterPro"/>
</dbReference>
<dbReference type="EMBL" id="JACCCC010000001">
    <property type="protein sequence ID" value="NYE47644.1"/>
    <property type="molecule type" value="Genomic_DNA"/>
</dbReference>
<dbReference type="InterPro" id="IPR001958">
    <property type="entry name" value="Tet-R_TetA/multi-R_MdtG-like"/>
</dbReference>
<organism evidence="12 13">
    <name type="scientific">Spinactinospora alkalitolerans</name>
    <dbReference type="NCBI Taxonomy" id="687207"/>
    <lineage>
        <taxon>Bacteria</taxon>
        <taxon>Bacillati</taxon>
        <taxon>Actinomycetota</taxon>
        <taxon>Actinomycetes</taxon>
        <taxon>Streptosporangiales</taxon>
        <taxon>Nocardiopsidaceae</taxon>
        <taxon>Spinactinospora</taxon>
    </lineage>
</organism>
<keyword evidence="8 10" id="KW-0472">Membrane</keyword>
<accession>A0A852U0B3</accession>
<feature type="transmembrane region" description="Helical" evidence="10">
    <location>
        <begin position="366"/>
        <end position="387"/>
    </location>
</feature>
<feature type="transmembrane region" description="Helical" evidence="10">
    <location>
        <begin position="271"/>
        <end position="290"/>
    </location>
</feature>
<evidence type="ECO:0000256" key="5">
    <source>
        <dbReference type="ARBA" id="ARBA00022475"/>
    </source>
</evidence>
<evidence type="ECO:0000256" key="7">
    <source>
        <dbReference type="ARBA" id="ARBA00022989"/>
    </source>
</evidence>
<evidence type="ECO:0000256" key="4">
    <source>
        <dbReference type="ARBA" id="ARBA00022448"/>
    </source>
</evidence>
<comment type="subcellular location">
    <subcellularLocation>
        <location evidence="1">Cell membrane</location>
        <topology evidence="1">Multi-pass membrane protein</topology>
    </subcellularLocation>
</comment>
<dbReference type="InterPro" id="IPR011701">
    <property type="entry name" value="MFS"/>
</dbReference>
<protein>
    <submittedName>
        <fullName evidence="12">DHA1 family bicyclomycin/chloramphenicol resistance-like MFS transporter</fullName>
    </submittedName>
</protein>
<dbReference type="Gene3D" id="1.20.1720.10">
    <property type="entry name" value="Multidrug resistance protein D"/>
    <property type="match status" value="1"/>
</dbReference>
<evidence type="ECO:0000256" key="2">
    <source>
        <dbReference type="ARBA" id="ARBA00006236"/>
    </source>
</evidence>
<keyword evidence="6 10" id="KW-0812">Transmembrane</keyword>
<keyword evidence="7 10" id="KW-1133">Transmembrane helix</keyword>
<keyword evidence="13" id="KW-1185">Reference proteome</keyword>
<dbReference type="PROSITE" id="PS50850">
    <property type="entry name" value="MFS"/>
    <property type="match status" value="1"/>
</dbReference>
<dbReference type="Pfam" id="PF07690">
    <property type="entry name" value="MFS_1"/>
    <property type="match status" value="1"/>
</dbReference>
<evidence type="ECO:0000256" key="8">
    <source>
        <dbReference type="ARBA" id="ARBA00023136"/>
    </source>
</evidence>
<feature type="transmembrane region" description="Helical" evidence="10">
    <location>
        <begin position="66"/>
        <end position="85"/>
    </location>
</feature>
<feature type="domain" description="Major facilitator superfamily (MFS) profile" evidence="11">
    <location>
        <begin position="28"/>
        <end position="420"/>
    </location>
</feature>
<dbReference type="InterPro" id="IPR005829">
    <property type="entry name" value="Sugar_transporter_CS"/>
</dbReference>
<gene>
    <name evidence="12" type="ORF">HDA32_002764</name>
</gene>
<dbReference type="GO" id="GO:0005886">
    <property type="term" value="C:plasma membrane"/>
    <property type="evidence" value="ECO:0007669"/>
    <property type="project" value="UniProtKB-SubCell"/>
</dbReference>
<proteinExistence type="inferred from homology"/>
<evidence type="ECO:0000256" key="1">
    <source>
        <dbReference type="ARBA" id="ARBA00004651"/>
    </source>
</evidence>
<feature type="transmembrane region" description="Helical" evidence="10">
    <location>
        <begin position="327"/>
        <end position="345"/>
    </location>
</feature>
<evidence type="ECO:0000313" key="13">
    <source>
        <dbReference type="Proteomes" id="UP000589036"/>
    </source>
</evidence>
<evidence type="ECO:0000313" key="12">
    <source>
        <dbReference type="EMBL" id="NYE47644.1"/>
    </source>
</evidence>
<name>A0A852U0B3_9ACTN</name>
<evidence type="ECO:0000256" key="6">
    <source>
        <dbReference type="ARBA" id="ARBA00022692"/>
    </source>
</evidence>
<dbReference type="InterPro" id="IPR004812">
    <property type="entry name" value="Efflux_drug-R_Bcr/CmlA"/>
</dbReference>
<comment type="caution">
    <text evidence="12">The sequence shown here is derived from an EMBL/GenBank/DDBJ whole genome shotgun (WGS) entry which is preliminary data.</text>
</comment>
<dbReference type="InterPro" id="IPR020846">
    <property type="entry name" value="MFS_dom"/>
</dbReference>
<sequence length="424" mass="43467">MTHTAVRPAVQRSPASAPAPAPRRRRFVALLVFVLGILTATGPLATDLYLPAFPQIAAELDAPASQIQLTLTAVMVGMALGQMVIGPMSDVWGRRRPLLIGVAVFTVASLLCVVAPSAPALIAIRFVQGLAGAAGAVISRAVVRDTFEGDAAAKFFSRLILIVGLAPMLGPILGGQLLLLGPWQLIFAVLGAAGLLSFALVLFCLPETLPAHQRSPLQAAAMARTFARLLRDPRFLGPTLTLGLSFAMTFTYISAFSFISQNEFGGSAQQFSLIFGVNTLGMVLGTQVNAALITRMHTSRRLLAGLAGSVAAVAALAALAMSGQANLVSVTAVLFVMMFCTGFISPNATTLAISSQPAEVAGTASALLGTLQFALGGGLAATAGLTATGEASLASMTAVMLATGVAAALVFAWTAARGHARTAL</sequence>
<feature type="transmembrane region" description="Helical" evidence="10">
    <location>
        <begin position="185"/>
        <end position="205"/>
    </location>
</feature>
<comment type="similarity">
    <text evidence="2">Belongs to the major facilitator superfamily. Bcr/CmlA family.</text>
</comment>
<dbReference type="PANTHER" id="PTHR23502:SF132">
    <property type="entry name" value="POLYAMINE TRANSPORTER 2-RELATED"/>
    <property type="match status" value="1"/>
</dbReference>
<evidence type="ECO:0000256" key="10">
    <source>
        <dbReference type="SAM" id="Phobius"/>
    </source>
</evidence>
<feature type="transmembrane region" description="Helical" evidence="10">
    <location>
        <begin position="393"/>
        <end position="416"/>
    </location>
</feature>
<dbReference type="PRINTS" id="PR01035">
    <property type="entry name" value="TCRTETA"/>
</dbReference>
<feature type="transmembrane region" description="Helical" evidence="10">
    <location>
        <begin position="235"/>
        <end position="259"/>
    </location>
</feature>
<evidence type="ECO:0000256" key="3">
    <source>
        <dbReference type="ARBA" id="ARBA00007520"/>
    </source>
</evidence>
<dbReference type="SUPFAM" id="SSF103473">
    <property type="entry name" value="MFS general substrate transporter"/>
    <property type="match status" value="1"/>
</dbReference>
<keyword evidence="5" id="KW-1003">Cell membrane</keyword>
<evidence type="ECO:0000259" key="11">
    <source>
        <dbReference type="PROSITE" id="PS50850"/>
    </source>
</evidence>
<dbReference type="RefSeq" id="WP_179643552.1">
    <property type="nucleotide sequence ID" value="NZ_BAAAYY010000015.1"/>
</dbReference>
<dbReference type="AlphaFoldDB" id="A0A852U0B3"/>